<feature type="compositionally biased region" description="Low complexity" evidence="1">
    <location>
        <begin position="901"/>
        <end position="914"/>
    </location>
</feature>
<feature type="region of interest" description="Disordered" evidence="1">
    <location>
        <begin position="901"/>
        <end position="930"/>
    </location>
</feature>
<gene>
    <name evidence="2" type="ORF">PSHT_13575</name>
</gene>
<dbReference type="AlphaFoldDB" id="A0A2S4UQ19"/>
<protein>
    <recommendedName>
        <fullName evidence="4">Transcription factor domain-containing protein</fullName>
    </recommendedName>
</protein>
<sequence>MGRPRKYPRTEYFGDLSDSLPMELNSHAPTLQRGWNDSNLFMRTLQPHEYNGQGPPGNLAPATAPWRAYGETRGTAFNINPPENVLRRRPFMPTSGGLPLPPGHQSSLSTQNSRESDVVLLNQMLPGPSPATLLGSTVNLHHTSASQAEIARYYETDFLHSASSSRRISLEQDQMGPISRSLARGSTIFLDGDLANSRSPPSLLPHVTNALGDSHEVILTCNARNIFQHFKGTTIHVTTQAHLQFILREYPNPYSPVPPHKHPSVLSPSFYYTMLADVVSWIVSGQASVSDRQDDSLNTREPLFTQMLNFDRGESKYERSMTTAGEGVNNPLKQFSSDELNSIYSRWLSANPFAFLFNDAAPGQQSIHLAENDAFLATVVGWHFYLRSRSRNYDPSQIPNHHPLDISARCYMPFFEFAEAELMGRAMCVNRLTLSTVQGLVLLGAFRSVDSQPRCGWALLSVAHLLAKEYLSPTNGLKRPRNASGELDVQENKILGMNWLMCLYKSWTLLSMKFSKFKVHAMVDGSPSYLDAYWSHARVNSTAVDVQANTEWANRTLLNVSQILEVFSTLCQEDPSHSLLPDPMSTLPSNDRLYKSQLYLIRWLMDTAKMRCQIMGSYDSPPYTSNRDTSRTSGEIRNAHVNTILAVVFSIFALSRLVSLEDFSATFSRIPHSIFRDVLKLLQIISTEGADSVVNCAPSLNSSSILGEALLLRIMRGLFPQLLILVSAFAKTMPDFSITSSSDSNDLLCQFLKVIASLARFASAGLSLYPLEDFQVIEDARIKVVPLSDNLPTSPQISSGQEKTWTCETPCSASFLGTAQIIPQHSQTRVHIAPEPFEDSIESVGTKRQRIATNTYPAEPINLIGSYLAPTQSSAPESTLTCNNGGHSFYPISSTEVGGISSSPLLSDPPSSTSYHLQPGYEPEANKAENGLIPPQGTELILPLSDSQGLIHANEMGEAELNSGAFVYPRGTDHYFCPLDSSWINQPPLDQNNLDSHSQNRGLDTFQRTRNLNPLSPPVVSPPSYRQNSPSLNNFPNHRELHEGSMREFLIPESTNRAFEPQELTEHSSGFQYDSFTRLGTPEPSVFTRLEP</sequence>
<evidence type="ECO:0000313" key="2">
    <source>
        <dbReference type="EMBL" id="POV99359.1"/>
    </source>
</evidence>
<name>A0A2S4UQ19_9BASI</name>
<dbReference type="VEuPathDB" id="FungiDB:PSTT_03795"/>
<reference evidence="3" key="2">
    <citation type="journal article" date="2018" name="BMC Genomics">
        <title>Genomic insights into host adaptation between the wheat stripe rust pathogen (Puccinia striiformis f. sp. tritici) and the barley stripe rust pathogen (Puccinia striiformis f. sp. hordei).</title>
        <authorList>
            <person name="Xia C."/>
            <person name="Wang M."/>
            <person name="Yin C."/>
            <person name="Cornejo O.E."/>
            <person name="Hulbert S.H."/>
            <person name="Chen X."/>
        </authorList>
    </citation>
    <scope>NUCLEOTIDE SEQUENCE [LARGE SCALE GENOMIC DNA]</scope>
    <source>
        <strain evidence="3">93TX-2</strain>
    </source>
</reference>
<keyword evidence="3" id="KW-1185">Reference proteome</keyword>
<dbReference type="VEuPathDB" id="FungiDB:PSHT_13575"/>
<dbReference type="Proteomes" id="UP000238274">
    <property type="component" value="Unassembled WGS sequence"/>
</dbReference>
<reference evidence="2 3" key="1">
    <citation type="submission" date="2017-12" db="EMBL/GenBank/DDBJ databases">
        <title>Gene loss provides genomic basis for host adaptation in cereal stripe rust fungi.</title>
        <authorList>
            <person name="Xia C."/>
        </authorList>
    </citation>
    <scope>NUCLEOTIDE SEQUENCE [LARGE SCALE GENOMIC DNA]</scope>
    <source>
        <strain evidence="2 3">93TX-2</strain>
    </source>
</reference>
<reference evidence="3" key="3">
    <citation type="journal article" date="2018" name="Mol. Plant Microbe Interact.">
        <title>Genome sequence resources for the wheat stripe rust pathogen (Puccinia striiformis f. sp. tritici) and the barley stripe rust pathogen (Puccinia striiformis f. sp. hordei).</title>
        <authorList>
            <person name="Xia C."/>
            <person name="Wang M."/>
            <person name="Yin C."/>
            <person name="Cornejo O.E."/>
            <person name="Hulbert S.H."/>
            <person name="Chen X."/>
        </authorList>
    </citation>
    <scope>NUCLEOTIDE SEQUENCE [LARGE SCALE GENOMIC DNA]</scope>
    <source>
        <strain evidence="3">93TX-2</strain>
    </source>
</reference>
<proteinExistence type="predicted"/>
<accession>A0A2S4UQ19</accession>
<evidence type="ECO:0000313" key="3">
    <source>
        <dbReference type="Proteomes" id="UP000238274"/>
    </source>
</evidence>
<dbReference type="OrthoDB" id="5069333at2759"/>
<feature type="region of interest" description="Disordered" evidence="1">
    <location>
        <begin position="1008"/>
        <end position="1028"/>
    </location>
</feature>
<evidence type="ECO:0008006" key="4">
    <source>
        <dbReference type="Google" id="ProtNLM"/>
    </source>
</evidence>
<dbReference type="EMBL" id="PKSM01000275">
    <property type="protein sequence ID" value="POV99359.1"/>
    <property type="molecule type" value="Genomic_DNA"/>
</dbReference>
<comment type="caution">
    <text evidence="2">The sequence shown here is derived from an EMBL/GenBank/DDBJ whole genome shotgun (WGS) entry which is preliminary data.</text>
</comment>
<feature type="region of interest" description="Disordered" evidence="1">
    <location>
        <begin position="1063"/>
        <end position="1092"/>
    </location>
</feature>
<evidence type="ECO:0000256" key="1">
    <source>
        <dbReference type="SAM" id="MobiDB-lite"/>
    </source>
</evidence>
<organism evidence="2 3">
    <name type="scientific">Puccinia striiformis</name>
    <dbReference type="NCBI Taxonomy" id="27350"/>
    <lineage>
        <taxon>Eukaryota</taxon>
        <taxon>Fungi</taxon>
        <taxon>Dikarya</taxon>
        <taxon>Basidiomycota</taxon>
        <taxon>Pucciniomycotina</taxon>
        <taxon>Pucciniomycetes</taxon>
        <taxon>Pucciniales</taxon>
        <taxon>Pucciniaceae</taxon>
        <taxon>Puccinia</taxon>
    </lineage>
</organism>